<dbReference type="Proteomes" id="UP000198882">
    <property type="component" value="Unassembled WGS sequence"/>
</dbReference>
<dbReference type="InterPro" id="IPR010419">
    <property type="entry name" value="CO_DH_gsu"/>
</dbReference>
<evidence type="ECO:0000313" key="2">
    <source>
        <dbReference type="Proteomes" id="UP000198882"/>
    </source>
</evidence>
<accession>A0A1G8X884</accession>
<sequence>MEFDGEFELEDVPPEKAWIVLSDPVAVRNSLKGCKYITPMDDDFSFDDYEPDEDLETLPEADPEDVAERAFVEGREYAALMQVGVGSVKPRFETSVTIQERDEEDFIMTATGSGTASGSSFSMDSGMQIHPLEEGEGSRIEWWTEADISGRIAQLGSRVIEPVANKIVGNFFSDIERQMSDVDEETDSGITDRIRGML</sequence>
<dbReference type="InterPro" id="IPR023393">
    <property type="entry name" value="START-like_dom_sf"/>
</dbReference>
<gene>
    <name evidence="1" type="ORF">SAMN04515672_1657</name>
</gene>
<dbReference type="STRING" id="1095776.SAMN04515672_1657"/>
<dbReference type="PANTHER" id="PTHR38588">
    <property type="entry name" value="BLL0334 PROTEIN"/>
    <property type="match status" value="1"/>
</dbReference>
<dbReference type="AlphaFoldDB" id="A0A1G8X884"/>
<dbReference type="Gene3D" id="3.30.530.20">
    <property type="match status" value="1"/>
</dbReference>
<dbReference type="OrthoDB" id="194810at2157"/>
<dbReference type="Pfam" id="PF06240">
    <property type="entry name" value="COXG"/>
    <property type="match status" value="1"/>
</dbReference>
<dbReference type="RefSeq" id="WP_090304405.1">
    <property type="nucleotide sequence ID" value="NZ_FNFE01000002.1"/>
</dbReference>
<protein>
    <submittedName>
        <fullName evidence="1">Carbon monoxide dehydrogenase subunit G</fullName>
    </submittedName>
</protein>
<evidence type="ECO:0000313" key="1">
    <source>
        <dbReference type="EMBL" id="SDJ86868.1"/>
    </source>
</evidence>
<proteinExistence type="predicted"/>
<name>A0A1G8X884_9EURY</name>
<reference evidence="2" key="1">
    <citation type="submission" date="2016-10" db="EMBL/GenBank/DDBJ databases">
        <authorList>
            <person name="Varghese N."/>
            <person name="Submissions S."/>
        </authorList>
    </citation>
    <scope>NUCLEOTIDE SEQUENCE [LARGE SCALE GENOMIC DNA]</scope>
    <source>
        <strain evidence="2">B4,CECT 8067,JCM 17497</strain>
    </source>
</reference>
<dbReference type="EMBL" id="FNFE01000002">
    <property type="protein sequence ID" value="SDJ86868.1"/>
    <property type="molecule type" value="Genomic_DNA"/>
</dbReference>
<dbReference type="PANTHER" id="PTHR38588:SF1">
    <property type="entry name" value="BLL0334 PROTEIN"/>
    <property type="match status" value="1"/>
</dbReference>
<dbReference type="SUPFAM" id="SSF55961">
    <property type="entry name" value="Bet v1-like"/>
    <property type="match status" value="1"/>
</dbReference>
<keyword evidence="2" id="KW-1185">Reference proteome</keyword>
<organism evidence="1 2">
    <name type="scientific">Natronorubrum texcoconense</name>
    <dbReference type="NCBI Taxonomy" id="1095776"/>
    <lineage>
        <taxon>Archaea</taxon>
        <taxon>Methanobacteriati</taxon>
        <taxon>Methanobacteriota</taxon>
        <taxon>Stenosarchaea group</taxon>
        <taxon>Halobacteria</taxon>
        <taxon>Halobacteriales</taxon>
        <taxon>Natrialbaceae</taxon>
        <taxon>Natronorubrum</taxon>
    </lineage>
</organism>